<dbReference type="RefSeq" id="WP_213248106.1">
    <property type="nucleotide sequence ID" value="NZ_CP045806.1"/>
</dbReference>
<keyword evidence="3" id="KW-1185">Reference proteome</keyword>
<organism evidence="2 3">
    <name type="scientific">Gordonia pseudamarae</name>
    <dbReference type="NCBI Taxonomy" id="2831662"/>
    <lineage>
        <taxon>Bacteria</taxon>
        <taxon>Bacillati</taxon>
        <taxon>Actinomycetota</taxon>
        <taxon>Actinomycetes</taxon>
        <taxon>Mycobacteriales</taxon>
        <taxon>Gordoniaceae</taxon>
        <taxon>Gordonia</taxon>
    </lineage>
</organism>
<evidence type="ECO:0000256" key="1">
    <source>
        <dbReference type="SAM" id="MobiDB-lite"/>
    </source>
</evidence>
<proteinExistence type="predicted"/>
<gene>
    <name evidence="2" type="ORF">GII31_07095</name>
</gene>
<accession>A0ABX6IFT4</accession>
<sequence length="268" mass="27531">MGDRPTVAGQGTAGRRSDADHESRIAQLRRQLAVMSGQPDRLSAERPDVSVIPVPVALEPLFPAGGLATGAVLACDGARSVLLSLIASASASGRRVGIVGMPRLCLLSAAELGADLSRIATVPYPGADPVEVASVLLDGMDVVVLNLAGASVPPSRAKVLMGRLRKRSSTLIVTGGQWPGVRTSIDAEVTGYRNSLSHSISGSGSGRSGMGRIGGMRLRVSAVGRGRCRSGVDVELVADGFGASRRVGMVRTDGYRSVAADPVLEVAN</sequence>
<reference evidence="2" key="1">
    <citation type="journal article" date="2021" name="Nat. Microbiol.">
        <title>Cocultivation of an ultrasmall environmental parasitic bacterium with lytic ability against bacteria associated with wastewater foams.</title>
        <authorList>
            <person name="Batinovic S."/>
            <person name="Rose J.J.A."/>
            <person name="Ratcliffe J."/>
            <person name="Seviour R.J."/>
            <person name="Petrovski S."/>
        </authorList>
    </citation>
    <scope>NUCLEOTIDE SEQUENCE</scope>
    <source>
        <strain evidence="2">CON9</strain>
    </source>
</reference>
<dbReference type="Proteomes" id="UP001059836">
    <property type="component" value="Chromosome"/>
</dbReference>
<dbReference type="EMBL" id="CP045809">
    <property type="protein sequence ID" value="QHN34699.1"/>
    <property type="molecule type" value="Genomic_DNA"/>
</dbReference>
<name>A0ABX6IFT4_9ACTN</name>
<feature type="region of interest" description="Disordered" evidence="1">
    <location>
        <begin position="1"/>
        <end position="22"/>
    </location>
</feature>
<evidence type="ECO:0000313" key="3">
    <source>
        <dbReference type="Proteomes" id="UP001059836"/>
    </source>
</evidence>
<evidence type="ECO:0000313" key="2">
    <source>
        <dbReference type="EMBL" id="QHN34699.1"/>
    </source>
</evidence>
<protein>
    <submittedName>
        <fullName evidence="2">Uncharacterized protein</fullName>
    </submittedName>
</protein>